<keyword evidence="3" id="KW-1185">Reference proteome</keyword>
<sequence>MKTALMISGLATAGLLAHAIPAHAQPEGFGELPRWSPGIAAIVGHQTPADIDGGGTVAVTRYAADVRLARIGRDFTTVSLGFSFGGADYAFGGGVPAVWEDIETRSVSLSLVTRIGDRATLIVAPSYRTSKERGADIGAADTYGGIAALFWRLSDSFTIGPGLGAFSKLDGDTQIFPFLAIDWDITEKLNLSTGQGIGATQGPGLSLSYALTDALRLGVAGRIESAEFRLDDDGLAPGGIGQHDSFPIVATLGWDPNPGTSVSAFAGMEYGGELTLLNAQGGLISRNDYDPAPVFGGQVSLRF</sequence>
<organism evidence="2 3">
    <name type="scientific">Meridianimarinicoccus aquatilis</name>
    <dbReference type="NCBI Taxonomy" id="2552766"/>
    <lineage>
        <taxon>Bacteria</taxon>
        <taxon>Pseudomonadati</taxon>
        <taxon>Pseudomonadota</taxon>
        <taxon>Alphaproteobacteria</taxon>
        <taxon>Rhodobacterales</taxon>
        <taxon>Paracoccaceae</taxon>
        <taxon>Meridianimarinicoccus</taxon>
    </lineage>
</organism>
<dbReference type="OrthoDB" id="190240at2"/>
<evidence type="ECO:0000313" key="2">
    <source>
        <dbReference type="EMBL" id="TDL81732.1"/>
    </source>
</evidence>
<reference evidence="2 3" key="1">
    <citation type="submission" date="2019-03" db="EMBL/GenBank/DDBJ databases">
        <title>Rhodobacteraceae bacterium SM1902, a new member of the family Rhodobacteraceae isolated from Yantai.</title>
        <authorList>
            <person name="Sun Y."/>
        </authorList>
    </citation>
    <scope>NUCLEOTIDE SEQUENCE [LARGE SCALE GENOMIC DNA]</scope>
    <source>
        <strain evidence="2 3">SM1902</strain>
    </source>
</reference>
<name>A0A4R6AF65_9RHOB</name>
<keyword evidence="1" id="KW-0732">Signal</keyword>
<protein>
    <recommendedName>
        <fullName evidence="4">Transporter</fullName>
    </recommendedName>
</protein>
<dbReference type="SUPFAM" id="SSF56935">
    <property type="entry name" value="Porins"/>
    <property type="match status" value="1"/>
</dbReference>
<accession>A0A4R6AF65</accession>
<dbReference type="EMBL" id="SMZO01000093">
    <property type="protein sequence ID" value="TDL81732.1"/>
    <property type="molecule type" value="Genomic_DNA"/>
</dbReference>
<evidence type="ECO:0000256" key="1">
    <source>
        <dbReference type="SAM" id="SignalP"/>
    </source>
</evidence>
<feature type="chain" id="PRO_5020904186" description="Transporter" evidence="1">
    <location>
        <begin position="25"/>
        <end position="303"/>
    </location>
</feature>
<comment type="caution">
    <text evidence="2">The sequence shown here is derived from an EMBL/GenBank/DDBJ whole genome shotgun (WGS) entry which is preliminary data.</text>
</comment>
<gene>
    <name evidence="2" type="ORF">E2L05_19720</name>
</gene>
<proteinExistence type="predicted"/>
<dbReference type="RefSeq" id="WP_133344681.1">
    <property type="nucleotide sequence ID" value="NZ_SMZO01000093.1"/>
</dbReference>
<feature type="signal peptide" evidence="1">
    <location>
        <begin position="1"/>
        <end position="24"/>
    </location>
</feature>
<dbReference type="Proteomes" id="UP000294562">
    <property type="component" value="Unassembled WGS sequence"/>
</dbReference>
<evidence type="ECO:0008006" key="4">
    <source>
        <dbReference type="Google" id="ProtNLM"/>
    </source>
</evidence>
<evidence type="ECO:0000313" key="3">
    <source>
        <dbReference type="Proteomes" id="UP000294562"/>
    </source>
</evidence>
<dbReference type="AlphaFoldDB" id="A0A4R6AF65"/>